<keyword evidence="3" id="KW-1185">Reference proteome</keyword>
<reference evidence="3" key="1">
    <citation type="journal article" date="2019" name="Int. J. Syst. Evol. Microbiol.">
        <title>The Global Catalogue of Microorganisms (GCM) 10K type strain sequencing project: providing services to taxonomists for standard genome sequencing and annotation.</title>
        <authorList>
            <consortium name="The Broad Institute Genomics Platform"/>
            <consortium name="The Broad Institute Genome Sequencing Center for Infectious Disease"/>
            <person name="Wu L."/>
            <person name="Ma J."/>
        </authorList>
    </citation>
    <scope>NUCLEOTIDE SEQUENCE [LARGE SCALE GENOMIC DNA]</scope>
    <source>
        <strain evidence="3">CAIM 431</strain>
    </source>
</reference>
<evidence type="ECO:0000313" key="2">
    <source>
        <dbReference type="EMBL" id="MFD1888615.1"/>
    </source>
</evidence>
<dbReference type="EMBL" id="JBHUFZ010000001">
    <property type="protein sequence ID" value="MFD1888615.1"/>
    <property type="molecule type" value="Genomic_DNA"/>
</dbReference>
<organism evidence="2 3">
    <name type="scientific">Luteococcus peritonei</name>
    <dbReference type="NCBI Taxonomy" id="88874"/>
    <lineage>
        <taxon>Bacteria</taxon>
        <taxon>Bacillati</taxon>
        <taxon>Actinomycetota</taxon>
        <taxon>Actinomycetes</taxon>
        <taxon>Propionibacteriales</taxon>
        <taxon>Propionibacteriaceae</taxon>
        <taxon>Luteococcus</taxon>
    </lineage>
</organism>
<dbReference type="SUPFAM" id="SSF58113">
    <property type="entry name" value="Apolipoprotein A-I"/>
    <property type="match status" value="1"/>
</dbReference>
<evidence type="ECO:0000313" key="3">
    <source>
        <dbReference type="Proteomes" id="UP001597326"/>
    </source>
</evidence>
<comment type="caution">
    <text evidence="2">The sequence shown here is derived from an EMBL/GenBank/DDBJ whole genome shotgun (WGS) entry which is preliminary data.</text>
</comment>
<feature type="compositionally biased region" description="Basic and acidic residues" evidence="1">
    <location>
        <begin position="58"/>
        <end position="79"/>
    </location>
</feature>
<evidence type="ECO:0000256" key="1">
    <source>
        <dbReference type="SAM" id="MobiDB-lite"/>
    </source>
</evidence>
<accession>A0ABW4RRZ0</accession>
<dbReference type="RefSeq" id="WP_343871684.1">
    <property type="nucleotide sequence ID" value="NZ_BAAAIX010000001.1"/>
</dbReference>
<proteinExistence type="predicted"/>
<gene>
    <name evidence="2" type="ORF">ACFSCS_00230</name>
</gene>
<dbReference type="Proteomes" id="UP001597326">
    <property type="component" value="Unassembled WGS sequence"/>
</dbReference>
<dbReference type="Gene3D" id="1.20.120.20">
    <property type="entry name" value="Apolipoprotein"/>
    <property type="match status" value="1"/>
</dbReference>
<protein>
    <submittedName>
        <fullName evidence="2">Uncharacterized protein</fullName>
    </submittedName>
</protein>
<feature type="region of interest" description="Disordered" evidence="1">
    <location>
        <begin position="47"/>
        <end position="79"/>
    </location>
</feature>
<name>A0ABW4RRZ0_9ACTN</name>
<sequence length="346" mass="36503">MSRKNKDLREAAAETTHTAADRGAAILEQVLDALNPLLETATEKVEEVRKQAAPYTETAKDRIAPTKDRMSPLADTAKERIAPLADTARQRAETARKTVAPLAATAAAGVAAKAKDQLEPTVDQARQKVQDELVPQLLDLLHQAENHPAVSEATKRSTAAAAALRGDLSLPEKKKRSAGGTIARVAAAGAVLAAAAVAVRQFLATKDDAWTAHQPSTAYQPSEAGAGAGPSAEATWVKADDAKLDAAETEATRLDVVSEPDPEERMGAEGGPAHSEALAEDLNILNEYGEGSYVGDEPPAGYTIKGNERSMKFHTADSAGYDRTIADVYFSSVEAAEKAGFTRAQR</sequence>